<gene>
    <name evidence="3" type="ORF">PGT21_034911</name>
    <name evidence="4" type="ORF">PGT21_037222</name>
    <name evidence="2" type="ORF">PGTUg99_021441</name>
</gene>
<evidence type="ECO:0000313" key="4">
    <source>
        <dbReference type="EMBL" id="KAA1120165.1"/>
    </source>
</evidence>
<evidence type="ECO:0000313" key="2">
    <source>
        <dbReference type="EMBL" id="KAA1073025.1"/>
    </source>
</evidence>
<feature type="signal peptide" evidence="1">
    <location>
        <begin position="1"/>
        <end position="18"/>
    </location>
</feature>
<evidence type="ECO:0000313" key="6">
    <source>
        <dbReference type="Proteomes" id="UP000325313"/>
    </source>
</evidence>
<organism evidence="3 5">
    <name type="scientific">Puccinia graminis f. sp. tritici</name>
    <dbReference type="NCBI Taxonomy" id="56615"/>
    <lineage>
        <taxon>Eukaryota</taxon>
        <taxon>Fungi</taxon>
        <taxon>Dikarya</taxon>
        <taxon>Basidiomycota</taxon>
        <taxon>Pucciniomycotina</taxon>
        <taxon>Pucciniomycetes</taxon>
        <taxon>Pucciniales</taxon>
        <taxon>Pucciniaceae</taxon>
        <taxon>Puccinia</taxon>
    </lineage>
</organism>
<protein>
    <recommendedName>
        <fullName evidence="7">GATA-type domain-containing protein</fullName>
    </recommendedName>
</protein>
<comment type="caution">
    <text evidence="3">The sequence shown here is derived from an EMBL/GenBank/DDBJ whole genome shotgun (WGS) entry which is preliminary data.</text>
</comment>
<evidence type="ECO:0000256" key="1">
    <source>
        <dbReference type="SAM" id="SignalP"/>
    </source>
</evidence>
<dbReference type="AlphaFoldDB" id="A0A5B0N7I8"/>
<evidence type="ECO:0000313" key="3">
    <source>
        <dbReference type="EMBL" id="KAA1084732.1"/>
    </source>
</evidence>
<feature type="chain" id="PRO_5036137416" description="GATA-type domain-containing protein" evidence="1">
    <location>
        <begin position="19"/>
        <end position="92"/>
    </location>
</feature>
<dbReference type="EMBL" id="VSWC01000001">
    <property type="protein sequence ID" value="KAA1120165.1"/>
    <property type="molecule type" value="Genomic_DNA"/>
</dbReference>
<name>A0A5B0N7I8_PUCGR</name>
<dbReference type="Proteomes" id="UP000325313">
    <property type="component" value="Unassembled WGS sequence"/>
</dbReference>
<dbReference type="EMBL" id="VDEP01000475">
    <property type="protein sequence ID" value="KAA1073025.1"/>
    <property type="molecule type" value="Genomic_DNA"/>
</dbReference>
<dbReference type="Proteomes" id="UP000324748">
    <property type="component" value="Unassembled WGS sequence"/>
</dbReference>
<sequence length="92" mass="10017">MNIKCLTVICWMASFALAVPMEPKVTGLRCEKCGRTGSAWAPPTVSGQRSVVVCRICRHPYNIPPVKLETDPITGLPITKSKKQTTTSETKG</sequence>
<dbReference type="EMBL" id="VSWC01000118">
    <property type="protein sequence ID" value="KAA1084732.1"/>
    <property type="molecule type" value="Genomic_DNA"/>
</dbReference>
<keyword evidence="5" id="KW-1185">Reference proteome</keyword>
<reference evidence="5 6" key="1">
    <citation type="submission" date="2019-05" db="EMBL/GenBank/DDBJ databases">
        <title>Emergence of the Ug99 lineage of the wheat stem rust pathogen through somatic hybridization.</title>
        <authorList>
            <person name="Li F."/>
            <person name="Upadhyaya N.M."/>
            <person name="Sperschneider J."/>
            <person name="Matny O."/>
            <person name="Nguyen-Phuc H."/>
            <person name="Mago R."/>
            <person name="Raley C."/>
            <person name="Miller M.E."/>
            <person name="Silverstein K.A.T."/>
            <person name="Henningsen E."/>
            <person name="Hirsch C.D."/>
            <person name="Visser B."/>
            <person name="Pretorius Z.A."/>
            <person name="Steffenson B.J."/>
            <person name="Schwessinger B."/>
            <person name="Dodds P.N."/>
            <person name="Figueroa M."/>
        </authorList>
    </citation>
    <scope>NUCLEOTIDE SEQUENCE [LARGE SCALE GENOMIC DNA]</scope>
    <source>
        <strain evidence="3">21-0</strain>
        <strain evidence="2 6">Ug99</strain>
    </source>
</reference>
<proteinExistence type="predicted"/>
<evidence type="ECO:0008006" key="7">
    <source>
        <dbReference type="Google" id="ProtNLM"/>
    </source>
</evidence>
<accession>A0A5B0N7I8</accession>
<evidence type="ECO:0000313" key="5">
    <source>
        <dbReference type="Proteomes" id="UP000324748"/>
    </source>
</evidence>
<keyword evidence="1" id="KW-0732">Signal</keyword>